<accession>A0A9Q3DG04</accession>
<proteinExistence type="predicted"/>
<keyword evidence="3" id="KW-1185">Reference proteome</keyword>
<comment type="caution">
    <text evidence="2">The sequence shown here is derived from an EMBL/GenBank/DDBJ whole genome shotgun (WGS) entry which is preliminary data.</text>
</comment>
<feature type="region of interest" description="Disordered" evidence="1">
    <location>
        <begin position="59"/>
        <end position="83"/>
    </location>
</feature>
<dbReference type="AlphaFoldDB" id="A0A9Q3DG04"/>
<evidence type="ECO:0000313" key="2">
    <source>
        <dbReference type="EMBL" id="MBW0501337.1"/>
    </source>
</evidence>
<sequence>MLQKIMHMRILKKCGGELEHSLRSSCIEPFSTEEYINALEVIVTRTNIGRTWKKLDVKSPNKPLLKKDKPIEPFKPNTPNSNE</sequence>
<name>A0A9Q3DG04_9BASI</name>
<organism evidence="2 3">
    <name type="scientific">Austropuccinia psidii MF-1</name>
    <dbReference type="NCBI Taxonomy" id="1389203"/>
    <lineage>
        <taxon>Eukaryota</taxon>
        <taxon>Fungi</taxon>
        <taxon>Dikarya</taxon>
        <taxon>Basidiomycota</taxon>
        <taxon>Pucciniomycotina</taxon>
        <taxon>Pucciniomycetes</taxon>
        <taxon>Pucciniales</taxon>
        <taxon>Sphaerophragmiaceae</taxon>
        <taxon>Austropuccinia</taxon>
    </lineage>
</organism>
<dbReference type="Proteomes" id="UP000765509">
    <property type="component" value="Unassembled WGS sequence"/>
</dbReference>
<reference evidence="2" key="1">
    <citation type="submission" date="2021-03" db="EMBL/GenBank/DDBJ databases">
        <title>Draft genome sequence of rust myrtle Austropuccinia psidii MF-1, a brazilian biotype.</title>
        <authorList>
            <person name="Quecine M.C."/>
            <person name="Pachon D.M.R."/>
            <person name="Bonatelli M.L."/>
            <person name="Correr F.H."/>
            <person name="Franceschini L.M."/>
            <person name="Leite T.F."/>
            <person name="Margarido G.R.A."/>
            <person name="Almeida C.A."/>
            <person name="Ferrarezi J.A."/>
            <person name="Labate C.A."/>
        </authorList>
    </citation>
    <scope>NUCLEOTIDE SEQUENCE</scope>
    <source>
        <strain evidence="2">MF-1</strain>
    </source>
</reference>
<dbReference type="EMBL" id="AVOT02016274">
    <property type="protein sequence ID" value="MBW0501337.1"/>
    <property type="molecule type" value="Genomic_DNA"/>
</dbReference>
<evidence type="ECO:0000313" key="3">
    <source>
        <dbReference type="Proteomes" id="UP000765509"/>
    </source>
</evidence>
<protein>
    <submittedName>
        <fullName evidence="2">Uncharacterized protein</fullName>
    </submittedName>
</protein>
<evidence type="ECO:0000256" key="1">
    <source>
        <dbReference type="SAM" id="MobiDB-lite"/>
    </source>
</evidence>
<feature type="compositionally biased region" description="Basic and acidic residues" evidence="1">
    <location>
        <begin position="59"/>
        <end position="72"/>
    </location>
</feature>
<gene>
    <name evidence="2" type="ORF">O181_041052</name>
</gene>